<protein>
    <submittedName>
        <fullName evidence="2">Uncharacterized protein</fullName>
    </submittedName>
</protein>
<evidence type="ECO:0000256" key="1">
    <source>
        <dbReference type="SAM" id="Coils"/>
    </source>
</evidence>
<evidence type="ECO:0000313" key="3">
    <source>
        <dbReference type="Proteomes" id="UP000516087"/>
    </source>
</evidence>
<sequence length="79" mass="8820">MGDALTRPDEVDSHNDHDATILEYLHAQAAAAERQAEALEDIRDLREANNERQAEFQEMLEALFTEVGAAPGVDFEDHV</sequence>
<keyword evidence="3" id="KW-1185">Reference proteome</keyword>
<dbReference type="Proteomes" id="UP000516087">
    <property type="component" value="Segment"/>
</dbReference>
<keyword evidence="1" id="KW-0175">Coiled coil</keyword>
<reference evidence="2 3" key="1">
    <citation type="journal article" date="2020" name="J. Virol.">
        <title>ORF4 of the Temperate Archaeal Virus SNJ1 Governs the Lysis-Lysogeny Switch and Superinfection Immunity.</title>
        <authorList>
            <person name="Chen B."/>
            <person name="Chen Z."/>
            <person name="Wang Y."/>
            <person name="Gong H."/>
            <person name="Sima L."/>
            <person name="Wang J."/>
            <person name="Ouyang S."/>
            <person name="Gan W."/>
            <person name="Krupovic M."/>
            <person name="Chen X."/>
            <person name="Du S."/>
        </authorList>
    </citation>
    <scope>NUCLEOTIDE SEQUENCE [LARGE SCALE GENOMIC DNA]</scope>
    <source>
        <strain evidence="2">A29</strain>
    </source>
</reference>
<proteinExistence type="predicted"/>
<name>A0A7G2JVT5_9VIRU</name>
<organism evidence="2 3">
    <name type="scientific">Haloterrigena jeotgali icosahedral virus 1</name>
    <dbReference type="NCBI Taxonomy" id="2766528"/>
    <lineage>
        <taxon>Viruses</taxon>
        <taxon>Singelaviria</taxon>
        <taxon>Helvetiavirae</taxon>
        <taxon>Dividoviricota</taxon>
        <taxon>Laserviricetes</taxon>
        <taxon>Halopanivirales</taxon>
        <taxon>Simuloviridae</taxon>
        <taxon>Yingchengvirus</taxon>
        <taxon>Yingchengvirus koreaense</taxon>
        <taxon>Yingchengvirus HJIV1</taxon>
    </lineage>
</organism>
<accession>A0A7G2JVT5</accession>
<dbReference type="EMBL" id="BK013338">
    <property type="protein sequence ID" value="DAC85291.1"/>
    <property type="molecule type" value="Genomic_DNA"/>
</dbReference>
<evidence type="ECO:0000313" key="2">
    <source>
        <dbReference type="EMBL" id="DAC85291.1"/>
    </source>
</evidence>
<gene>
    <name evidence="2" type="ORF">HJIV1gp13</name>
</gene>
<feature type="coiled-coil region" evidence="1">
    <location>
        <begin position="22"/>
        <end position="62"/>
    </location>
</feature>